<evidence type="ECO:0000256" key="3">
    <source>
        <dbReference type="PIRSR" id="PIRSR606225-1"/>
    </source>
</evidence>
<dbReference type="EC" id="5.4.99.-" evidence="5"/>
<dbReference type="GO" id="GO:0003723">
    <property type="term" value="F:RNA binding"/>
    <property type="evidence" value="ECO:0007669"/>
    <property type="project" value="UniProtKB-KW"/>
</dbReference>
<dbReference type="PANTHER" id="PTHR21600:SF44">
    <property type="entry name" value="RIBOSOMAL LARGE SUBUNIT PSEUDOURIDINE SYNTHASE D"/>
    <property type="match status" value="1"/>
</dbReference>
<comment type="similarity">
    <text evidence="1 5">Belongs to the pseudouridine synthase RluA family.</text>
</comment>
<dbReference type="GO" id="GO:0000455">
    <property type="term" value="P:enzyme-directed rRNA pseudouridine synthesis"/>
    <property type="evidence" value="ECO:0007669"/>
    <property type="project" value="UniProtKB-ARBA"/>
</dbReference>
<dbReference type="CDD" id="cd00165">
    <property type="entry name" value="S4"/>
    <property type="match status" value="1"/>
</dbReference>
<dbReference type="Proteomes" id="UP000189670">
    <property type="component" value="Unassembled WGS sequence"/>
</dbReference>
<dbReference type="GO" id="GO:0120159">
    <property type="term" value="F:rRNA pseudouridine synthase activity"/>
    <property type="evidence" value="ECO:0007669"/>
    <property type="project" value="UniProtKB-ARBA"/>
</dbReference>
<dbReference type="InterPro" id="IPR050188">
    <property type="entry name" value="RluA_PseudoU_synthase"/>
</dbReference>
<dbReference type="CDD" id="cd02869">
    <property type="entry name" value="PseudoU_synth_RluA_like"/>
    <property type="match status" value="1"/>
</dbReference>
<dbReference type="PROSITE" id="PS50889">
    <property type="entry name" value="S4"/>
    <property type="match status" value="1"/>
</dbReference>
<evidence type="ECO:0000256" key="5">
    <source>
        <dbReference type="RuleBase" id="RU362028"/>
    </source>
</evidence>
<dbReference type="Gene3D" id="3.10.290.10">
    <property type="entry name" value="RNA-binding S4 domain"/>
    <property type="match status" value="1"/>
</dbReference>
<keyword evidence="4" id="KW-0694">RNA-binding</keyword>
<proteinExistence type="inferred from homology"/>
<evidence type="ECO:0000313" key="7">
    <source>
        <dbReference type="EMBL" id="ETR73742.1"/>
    </source>
</evidence>
<evidence type="ECO:0000313" key="8">
    <source>
        <dbReference type="Proteomes" id="UP000189670"/>
    </source>
</evidence>
<evidence type="ECO:0000256" key="1">
    <source>
        <dbReference type="ARBA" id="ARBA00010876"/>
    </source>
</evidence>
<comment type="caution">
    <text evidence="7">The sequence shown here is derived from an EMBL/GenBank/DDBJ whole genome shotgun (WGS) entry which is preliminary data.</text>
</comment>
<organism evidence="7 8">
    <name type="scientific">Candidatus Magnetoglobus multicellularis str. Araruama</name>
    <dbReference type="NCBI Taxonomy" id="890399"/>
    <lineage>
        <taxon>Bacteria</taxon>
        <taxon>Pseudomonadati</taxon>
        <taxon>Thermodesulfobacteriota</taxon>
        <taxon>Desulfobacteria</taxon>
        <taxon>Desulfobacterales</taxon>
        <taxon>Desulfobacteraceae</taxon>
        <taxon>Candidatus Magnetoglobus</taxon>
    </lineage>
</organism>
<dbReference type="Gene3D" id="3.30.2350.10">
    <property type="entry name" value="Pseudouridine synthase"/>
    <property type="match status" value="1"/>
</dbReference>
<name>A0A1V1PFP5_9BACT</name>
<keyword evidence="2 5" id="KW-0413">Isomerase</keyword>
<accession>A0A1V1PFP5</accession>
<dbReference type="InterPro" id="IPR006225">
    <property type="entry name" value="PsdUridine_synth_RluC/D"/>
</dbReference>
<dbReference type="NCBIfam" id="TIGR00005">
    <property type="entry name" value="rluA_subfam"/>
    <property type="match status" value="1"/>
</dbReference>
<reference evidence="8" key="1">
    <citation type="submission" date="2012-11" db="EMBL/GenBank/DDBJ databases">
        <authorList>
            <person name="Lucero-Rivera Y.E."/>
            <person name="Tovar-Ramirez D."/>
        </authorList>
    </citation>
    <scope>NUCLEOTIDE SEQUENCE [LARGE SCALE GENOMIC DNA]</scope>
    <source>
        <strain evidence="8">Araruama</strain>
    </source>
</reference>
<dbReference type="SUPFAM" id="SSF55120">
    <property type="entry name" value="Pseudouridine synthase"/>
    <property type="match status" value="1"/>
</dbReference>
<dbReference type="InterPro" id="IPR002942">
    <property type="entry name" value="S4_RNA-bd"/>
</dbReference>
<dbReference type="EMBL" id="ATBP01000040">
    <property type="protein sequence ID" value="ETR73742.1"/>
    <property type="molecule type" value="Genomic_DNA"/>
</dbReference>
<feature type="active site" evidence="3">
    <location>
        <position position="137"/>
    </location>
</feature>
<dbReference type="InterPro" id="IPR006145">
    <property type="entry name" value="PsdUridine_synth_RsuA/RluA"/>
</dbReference>
<dbReference type="SUPFAM" id="SSF55174">
    <property type="entry name" value="Alpha-L RNA-binding motif"/>
    <property type="match status" value="1"/>
</dbReference>
<feature type="domain" description="RNA-binding S4" evidence="6">
    <location>
        <begin position="15"/>
        <end position="84"/>
    </location>
</feature>
<dbReference type="SMART" id="SM00363">
    <property type="entry name" value="S4"/>
    <property type="match status" value="1"/>
</dbReference>
<dbReference type="InterPro" id="IPR020103">
    <property type="entry name" value="PsdUridine_synth_cat_dom_sf"/>
</dbReference>
<dbReference type="InterPro" id="IPR036986">
    <property type="entry name" value="S4_RNA-bd_sf"/>
</dbReference>
<dbReference type="Pfam" id="PF01479">
    <property type="entry name" value="S4"/>
    <property type="match status" value="1"/>
</dbReference>
<protein>
    <recommendedName>
        <fullName evidence="5">Pseudouridine synthase</fullName>
        <ecNumber evidence="5">5.4.99.-</ecNumber>
    </recommendedName>
</protein>
<dbReference type="AlphaFoldDB" id="A0A1V1PFP5"/>
<evidence type="ECO:0000256" key="4">
    <source>
        <dbReference type="PROSITE-ProRule" id="PRU00182"/>
    </source>
</evidence>
<dbReference type="InterPro" id="IPR006224">
    <property type="entry name" value="PsdUridine_synth_RluA-like_CS"/>
</dbReference>
<dbReference type="PANTHER" id="PTHR21600">
    <property type="entry name" value="MITOCHONDRIAL RNA PSEUDOURIDINE SYNTHASE"/>
    <property type="match status" value="1"/>
</dbReference>
<comment type="catalytic activity">
    <reaction evidence="5">
        <text>a uridine in RNA = a pseudouridine in RNA</text>
        <dbReference type="Rhea" id="RHEA:48348"/>
        <dbReference type="Rhea" id="RHEA-COMP:12068"/>
        <dbReference type="Rhea" id="RHEA-COMP:12069"/>
        <dbReference type="ChEBI" id="CHEBI:65314"/>
        <dbReference type="ChEBI" id="CHEBI:65315"/>
    </reaction>
</comment>
<dbReference type="Pfam" id="PF00849">
    <property type="entry name" value="PseudoU_synth_2"/>
    <property type="match status" value="1"/>
</dbReference>
<evidence type="ECO:0000256" key="2">
    <source>
        <dbReference type="ARBA" id="ARBA00023235"/>
    </source>
</evidence>
<evidence type="ECO:0000259" key="6">
    <source>
        <dbReference type="SMART" id="SM00363"/>
    </source>
</evidence>
<dbReference type="PROSITE" id="PS01129">
    <property type="entry name" value="PSI_RLU"/>
    <property type="match status" value="1"/>
</dbReference>
<gene>
    <name evidence="7" type="ORF">OMM_00715</name>
</gene>
<comment type="function">
    <text evidence="5">Responsible for synthesis of pseudouridine from uracil.</text>
</comment>
<sequence>MQTHTFVVDDKSAQMRLDIFITRLFPQYTRSFVSRLIKTDCVHINDHLNKKTSYQVKAGDRLTLVIPKMDQPTDRPEAIPLDILYEDQDVVVINKQAGLVVHPAPGHANGTLVNALLHYNQKQFSQVERFGIVHRLDQDTTGCLIVAKNRQSQTILNQSFKDRTIEKKYCCIVSGQMDKEHGIIDFPIGRHPTNRKKMSIRARNNRNAETHWQVHSRFDHFSFLNVLLKTGRTHQIRVHLAAINHPVVGDSLYGNNRKWHNLKPDILKQLKQTNRQMLHACQLGFTHPIRQQFMCVEAPLPEDMIQLIELLKQ</sequence>